<evidence type="ECO:0000256" key="1">
    <source>
        <dbReference type="PROSITE-ProRule" id="PRU00325"/>
    </source>
</evidence>
<evidence type="ECO:0008006" key="6">
    <source>
        <dbReference type="Google" id="ProtNLM"/>
    </source>
</evidence>
<dbReference type="GO" id="GO:0003677">
    <property type="term" value="F:DNA binding"/>
    <property type="evidence" value="ECO:0007669"/>
    <property type="project" value="InterPro"/>
</dbReference>
<accession>A0A6C2UA79</accession>
<dbReference type="Proteomes" id="UP000366872">
    <property type="component" value="Unassembled WGS sequence"/>
</dbReference>
<gene>
    <name evidence="4" type="ORF">PDESU_05381</name>
</gene>
<dbReference type="CDD" id="cd00093">
    <property type="entry name" value="HTH_XRE"/>
    <property type="match status" value="1"/>
</dbReference>
<dbReference type="GO" id="GO:0008270">
    <property type="term" value="F:zinc ion binding"/>
    <property type="evidence" value="ECO:0007669"/>
    <property type="project" value="UniProtKB-KW"/>
</dbReference>
<dbReference type="AlphaFoldDB" id="A0A6C2UA79"/>
<feature type="domain" description="HTH cro/C1-type" evidence="2">
    <location>
        <begin position="259"/>
        <end position="289"/>
    </location>
</feature>
<keyword evidence="1" id="KW-0863">Zinc-finger</keyword>
<dbReference type="InterPro" id="IPR001387">
    <property type="entry name" value="Cro/C1-type_HTH"/>
</dbReference>
<protein>
    <recommendedName>
        <fullName evidence="6">HTH cro/C1-type domain-containing protein</fullName>
    </recommendedName>
</protein>
<dbReference type="RefSeq" id="WP_136082312.1">
    <property type="nucleotide sequence ID" value="NZ_CAAHFG010000004.1"/>
</dbReference>
<organism evidence="4 5">
    <name type="scientific">Pontiella desulfatans</name>
    <dbReference type="NCBI Taxonomy" id="2750659"/>
    <lineage>
        <taxon>Bacteria</taxon>
        <taxon>Pseudomonadati</taxon>
        <taxon>Kiritimatiellota</taxon>
        <taxon>Kiritimatiellia</taxon>
        <taxon>Kiritimatiellales</taxon>
        <taxon>Pontiellaceae</taxon>
        <taxon>Pontiella</taxon>
    </lineage>
</organism>
<dbReference type="SUPFAM" id="SSF47413">
    <property type="entry name" value="lambda repressor-like DNA-binding domains"/>
    <property type="match status" value="1"/>
</dbReference>
<dbReference type="Gene3D" id="1.10.260.40">
    <property type="entry name" value="lambda repressor-like DNA-binding domains"/>
    <property type="match status" value="1"/>
</dbReference>
<dbReference type="PROSITE" id="PS50966">
    <property type="entry name" value="ZF_SWIM"/>
    <property type="match status" value="1"/>
</dbReference>
<sequence length="314" mass="35553">MSWGYYNDYVPVAERRRQALKKMDKLRDGGLDIQPIEPFKTRGIATSFWGKSWCQHLEKFSDYSNRLPRGRNYVRNGSVCHLGIEAETAKAMVSGSEMYELSIHIEPLCPKKWNTIKNECKGKIGSLIELLQGKISDEIMKVVTDRDNGLFPHPSEIRFNCNCPDWAEMCKHVAAAMYGIGVRLDTEPELLFKLRGVNHEELIAVEAAIDGLGAGKRSRRRRTLSEESVANVFGIDLEEEVAESPPPAQPTFEPTAAGIRELRKKLGLSQTKFGHQVDVSQGTVTRWENSTGMLNLQNRHLKRLEALFSETYRT</sequence>
<dbReference type="InterPro" id="IPR010982">
    <property type="entry name" value="Lambda_DNA-bd_dom_sf"/>
</dbReference>
<evidence type="ECO:0000313" key="4">
    <source>
        <dbReference type="EMBL" id="VGO16789.1"/>
    </source>
</evidence>
<keyword evidence="5" id="KW-1185">Reference proteome</keyword>
<dbReference type="SMART" id="SM00530">
    <property type="entry name" value="HTH_XRE"/>
    <property type="match status" value="1"/>
</dbReference>
<dbReference type="EMBL" id="CAAHFG010000004">
    <property type="protein sequence ID" value="VGO16789.1"/>
    <property type="molecule type" value="Genomic_DNA"/>
</dbReference>
<dbReference type="PANTHER" id="PTHR38133:SF1">
    <property type="entry name" value="SLR1429 PROTEIN"/>
    <property type="match status" value="1"/>
</dbReference>
<reference evidence="4 5" key="1">
    <citation type="submission" date="2019-04" db="EMBL/GenBank/DDBJ databases">
        <authorList>
            <person name="Van Vliet M D."/>
        </authorList>
    </citation>
    <scope>NUCLEOTIDE SEQUENCE [LARGE SCALE GENOMIC DNA]</scope>
    <source>
        <strain evidence="4 5">F1</strain>
    </source>
</reference>
<evidence type="ECO:0000259" key="3">
    <source>
        <dbReference type="PROSITE" id="PS50966"/>
    </source>
</evidence>
<dbReference type="InterPro" id="IPR007527">
    <property type="entry name" value="Znf_SWIM"/>
</dbReference>
<feature type="domain" description="SWIM-type" evidence="3">
    <location>
        <begin position="140"/>
        <end position="181"/>
    </location>
</feature>
<evidence type="ECO:0000259" key="2">
    <source>
        <dbReference type="PROSITE" id="PS50943"/>
    </source>
</evidence>
<dbReference type="PROSITE" id="PS50943">
    <property type="entry name" value="HTH_CROC1"/>
    <property type="match status" value="1"/>
</dbReference>
<proteinExistence type="predicted"/>
<dbReference type="PANTHER" id="PTHR38133">
    <property type="entry name" value="SLR1429 PROTEIN"/>
    <property type="match status" value="1"/>
</dbReference>
<evidence type="ECO:0000313" key="5">
    <source>
        <dbReference type="Proteomes" id="UP000366872"/>
    </source>
</evidence>
<dbReference type="Pfam" id="PF01381">
    <property type="entry name" value="HTH_3"/>
    <property type="match status" value="1"/>
</dbReference>
<keyword evidence="1" id="KW-0479">Metal-binding</keyword>
<name>A0A6C2UA79_PONDE</name>
<keyword evidence="1" id="KW-0862">Zinc</keyword>